<name>A0A7H8XTB5_9ACTN</name>
<dbReference type="KEGG" id="mcab:HXZ27_29555"/>
<reference evidence="1 2" key="1">
    <citation type="submission" date="2020-07" db="EMBL/GenBank/DDBJ databases">
        <title>A bifunctional nitrone conjugated secondary metabolite targeting the ribosome.</title>
        <authorList>
            <person name="Limbrick E.M."/>
            <person name="Graf M."/>
            <person name="Derewacz D.K."/>
            <person name="Nguyen F."/>
            <person name="Spraggins J.M."/>
            <person name="Wieland M."/>
            <person name="Ynigez-Gutierrez A.E."/>
            <person name="Reisman B.J."/>
            <person name="Zinshteyn B."/>
            <person name="McCulloch K."/>
            <person name="Iverson T.M."/>
            <person name="Green R."/>
            <person name="Wilson D.N."/>
            <person name="Bachmann B.O."/>
        </authorList>
    </citation>
    <scope>NUCLEOTIDE SEQUENCE [LARGE SCALE GENOMIC DNA]</scope>
    <source>
        <strain evidence="2">aurantiaca</strain>
    </source>
</reference>
<dbReference type="AlphaFoldDB" id="A0A7H8XTB5"/>
<dbReference type="GeneID" id="301314841"/>
<gene>
    <name evidence="1" type="ORF">HXZ27_29555</name>
</gene>
<dbReference type="Proteomes" id="UP000509335">
    <property type="component" value="Chromosome"/>
</dbReference>
<evidence type="ECO:0000313" key="1">
    <source>
        <dbReference type="EMBL" id="QLD27850.1"/>
    </source>
</evidence>
<dbReference type="RefSeq" id="WP_178066677.1">
    <property type="nucleotide sequence ID" value="NZ_JBICTT010000001.1"/>
</dbReference>
<evidence type="ECO:0000313" key="2">
    <source>
        <dbReference type="Proteomes" id="UP000509335"/>
    </source>
</evidence>
<proteinExistence type="predicted"/>
<accession>A0A7H8XTB5</accession>
<dbReference type="EMBL" id="CP058322">
    <property type="protein sequence ID" value="QLD27850.1"/>
    <property type="molecule type" value="Genomic_DNA"/>
</dbReference>
<organism evidence="1 2">
    <name type="scientific">Micromonospora carbonacea</name>
    <dbReference type="NCBI Taxonomy" id="47853"/>
    <lineage>
        <taxon>Bacteria</taxon>
        <taxon>Bacillati</taxon>
        <taxon>Actinomycetota</taxon>
        <taxon>Actinomycetes</taxon>
        <taxon>Micromonosporales</taxon>
        <taxon>Micromonosporaceae</taxon>
        <taxon>Micromonospora</taxon>
    </lineage>
</organism>
<protein>
    <submittedName>
        <fullName evidence="1">Uncharacterized protein</fullName>
    </submittedName>
</protein>
<sequence>MTRIPRPDVPVVAVAASLAAVALLVALVWWQPRSIVAVVLALLCVLFVMIAGVSVTEGRHRREEARERGGDEPAQWPGQPVARLSDVDADTLEALDSRDLRAMRERRQGASGFSDR</sequence>